<evidence type="ECO:0000313" key="2">
    <source>
        <dbReference type="Proteomes" id="UP001153332"/>
    </source>
</evidence>
<organism evidence="1 2">
    <name type="scientific">Lasiodiplodia mahajangana</name>
    <dbReference type="NCBI Taxonomy" id="1108764"/>
    <lineage>
        <taxon>Eukaryota</taxon>
        <taxon>Fungi</taxon>
        <taxon>Dikarya</taxon>
        <taxon>Ascomycota</taxon>
        <taxon>Pezizomycotina</taxon>
        <taxon>Dothideomycetes</taxon>
        <taxon>Dothideomycetes incertae sedis</taxon>
        <taxon>Botryosphaeriales</taxon>
        <taxon>Botryosphaeriaceae</taxon>
        <taxon>Lasiodiplodia</taxon>
    </lineage>
</organism>
<sequence>MNKLKTADAMNNATFFACQQRLGDFGRFVSTASTARDLEEIRKALDEEQLTAYFVSYGTGIGQIYANMFPDKVGRMILDGPQYVRDHRQLAGWGWTSLDNVTDIWRDGFLGECVKAGPQYCALAKPTKSPGEPVTIQELEGRMDALLESISAQPIPAYTESTGPSLITYSELVLEIYAAMYDPTTWPDTAQMLYDLEAGNSTLAAASFELRWEYKPSLSCRPERHYSDELLRLTVCADAYDAPIPEGGLDWWGDLWANMTEQSWISGNSRFLSVLPCRHFTQYWPNVAEVYRGDLNHSLSNQVLIVASTYDPATPLRNGKRLLEEMGENAILVIRDGYGHTTRFNPSNCVDSIGKAYILDGAVPNDQETNCRAEKMPYQM</sequence>
<dbReference type="EMBL" id="JAPUUL010000379">
    <property type="protein sequence ID" value="KAJ8130995.1"/>
    <property type="molecule type" value="Genomic_DNA"/>
</dbReference>
<gene>
    <name evidence="1" type="ORF">O1611_g2631</name>
</gene>
<name>A0ACC2JU55_9PEZI</name>
<keyword evidence="2" id="KW-1185">Reference proteome</keyword>
<accession>A0ACC2JU55</accession>
<reference evidence="1" key="1">
    <citation type="submission" date="2022-12" db="EMBL/GenBank/DDBJ databases">
        <title>Genome Sequence of Lasiodiplodia mahajangana.</title>
        <authorList>
            <person name="Buettner E."/>
        </authorList>
    </citation>
    <scope>NUCLEOTIDE SEQUENCE</scope>
    <source>
        <strain evidence="1">VT137</strain>
    </source>
</reference>
<dbReference type="Proteomes" id="UP001153332">
    <property type="component" value="Unassembled WGS sequence"/>
</dbReference>
<proteinExistence type="predicted"/>
<evidence type="ECO:0000313" key="1">
    <source>
        <dbReference type="EMBL" id="KAJ8130995.1"/>
    </source>
</evidence>
<comment type="caution">
    <text evidence="1">The sequence shown here is derived from an EMBL/GenBank/DDBJ whole genome shotgun (WGS) entry which is preliminary data.</text>
</comment>
<protein>
    <submittedName>
        <fullName evidence="1">Uncharacterized protein</fullName>
    </submittedName>
</protein>